<dbReference type="Pfam" id="PF03602">
    <property type="entry name" value="Cons_hypoth95"/>
    <property type="match status" value="1"/>
</dbReference>
<evidence type="ECO:0000256" key="1">
    <source>
        <dbReference type="ARBA" id="ARBA00022603"/>
    </source>
</evidence>
<dbReference type="AlphaFoldDB" id="X1LWD5"/>
<dbReference type="GO" id="GO:0003676">
    <property type="term" value="F:nucleic acid binding"/>
    <property type="evidence" value="ECO:0007669"/>
    <property type="project" value="InterPro"/>
</dbReference>
<dbReference type="PANTHER" id="PTHR43542">
    <property type="entry name" value="METHYLTRANSFERASE"/>
    <property type="match status" value="1"/>
</dbReference>
<evidence type="ECO:0000256" key="2">
    <source>
        <dbReference type="ARBA" id="ARBA00022679"/>
    </source>
</evidence>
<comment type="caution">
    <text evidence="3">The sequence shown here is derived from an EMBL/GenBank/DDBJ whole genome shotgun (WGS) entry which is preliminary data.</text>
</comment>
<dbReference type="GO" id="GO:0008168">
    <property type="term" value="F:methyltransferase activity"/>
    <property type="evidence" value="ECO:0007669"/>
    <property type="project" value="UniProtKB-KW"/>
</dbReference>
<keyword evidence="2" id="KW-0808">Transferase</keyword>
<dbReference type="InterPro" id="IPR029063">
    <property type="entry name" value="SAM-dependent_MTases_sf"/>
</dbReference>
<dbReference type="NCBIfam" id="TIGR00095">
    <property type="entry name" value="16S rRNA (guanine(966)-N(2))-methyltransferase RsmD"/>
    <property type="match status" value="1"/>
</dbReference>
<sequence>MRVIAGKAKGHRLKVPKGTITRPATDLVRGAIFSILETTTSDWTQVLDLFSGSGALGIEALSRGAGWVDFVDREPRCCDIIKQNLEKTKLGAQAHTYCCSVSKALSFLDKEYNIILMDPPYSNSSIGNVIAQLATSKLVGANSIVVVTHSPQISTIA</sequence>
<protein>
    <recommendedName>
        <fullName evidence="4">16S rRNA (Guanine(966)-N(2))-methyltransferase RsmD</fullName>
    </recommendedName>
</protein>
<keyword evidence="1" id="KW-0489">Methyltransferase</keyword>
<dbReference type="EMBL" id="BARV01006018">
    <property type="protein sequence ID" value="GAI06740.1"/>
    <property type="molecule type" value="Genomic_DNA"/>
</dbReference>
<evidence type="ECO:0000313" key="3">
    <source>
        <dbReference type="EMBL" id="GAI06740.1"/>
    </source>
</evidence>
<dbReference type="CDD" id="cd02440">
    <property type="entry name" value="AdoMet_MTases"/>
    <property type="match status" value="1"/>
</dbReference>
<accession>X1LWD5</accession>
<dbReference type="SUPFAM" id="SSF53335">
    <property type="entry name" value="S-adenosyl-L-methionine-dependent methyltransferases"/>
    <property type="match status" value="1"/>
</dbReference>
<reference evidence="3" key="1">
    <citation type="journal article" date="2014" name="Front. Microbiol.">
        <title>High frequency of phylogenetically diverse reductive dehalogenase-homologous genes in deep subseafloor sedimentary metagenomes.</title>
        <authorList>
            <person name="Kawai M."/>
            <person name="Futagami T."/>
            <person name="Toyoda A."/>
            <person name="Takaki Y."/>
            <person name="Nishi S."/>
            <person name="Hori S."/>
            <person name="Arai W."/>
            <person name="Tsubouchi T."/>
            <person name="Morono Y."/>
            <person name="Uchiyama I."/>
            <person name="Ito T."/>
            <person name="Fujiyama A."/>
            <person name="Inagaki F."/>
            <person name="Takami H."/>
        </authorList>
    </citation>
    <scope>NUCLEOTIDE SEQUENCE</scope>
    <source>
        <strain evidence="3">Expedition CK06-06</strain>
    </source>
</reference>
<dbReference type="InterPro" id="IPR004398">
    <property type="entry name" value="RNA_MeTrfase_RsmD"/>
</dbReference>
<dbReference type="PANTHER" id="PTHR43542:SF1">
    <property type="entry name" value="METHYLTRANSFERASE"/>
    <property type="match status" value="1"/>
</dbReference>
<dbReference type="Gene3D" id="3.40.50.150">
    <property type="entry name" value="Vaccinia Virus protein VP39"/>
    <property type="match status" value="1"/>
</dbReference>
<organism evidence="3">
    <name type="scientific">marine sediment metagenome</name>
    <dbReference type="NCBI Taxonomy" id="412755"/>
    <lineage>
        <taxon>unclassified sequences</taxon>
        <taxon>metagenomes</taxon>
        <taxon>ecological metagenomes</taxon>
    </lineage>
</organism>
<dbReference type="InterPro" id="IPR002052">
    <property type="entry name" value="DNA_methylase_N6_adenine_CS"/>
</dbReference>
<evidence type="ECO:0008006" key="4">
    <source>
        <dbReference type="Google" id="ProtNLM"/>
    </source>
</evidence>
<proteinExistence type="predicted"/>
<dbReference type="GO" id="GO:0031167">
    <property type="term" value="P:rRNA methylation"/>
    <property type="evidence" value="ECO:0007669"/>
    <property type="project" value="InterPro"/>
</dbReference>
<dbReference type="PIRSF" id="PIRSF004553">
    <property type="entry name" value="CHP00095"/>
    <property type="match status" value="1"/>
</dbReference>
<gene>
    <name evidence="3" type="ORF">S06H3_12282</name>
</gene>
<dbReference type="PROSITE" id="PS00092">
    <property type="entry name" value="N6_MTASE"/>
    <property type="match status" value="1"/>
</dbReference>
<name>X1LWD5_9ZZZZ</name>